<dbReference type="AlphaFoldDB" id="A0A7X3C2D3"/>
<dbReference type="Gene3D" id="1.10.220.80">
    <property type="entry name" value="BH2638-like"/>
    <property type="match status" value="1"/>
</dbReference>
<keyword evidence="2" id="KW-1185">Reference proteome</keyword>
<comment type="caution">
    <text evidence="1">The sequence shown here is derived from an EMBL/GenBank/DDBJ whole genome shotgun (WGS) entry which is preliminary data.</text>
</comment>
<organism evidence="1 2">
    <name type="scientific">Secundilactobacillus folii</name>
    <dbReference type="NCBI Taxonomy" id="2678357"/>
    <lineage>
        <taxon>Bacteria</taxon>
        <taxon>Bacillati</taxon>
        <taxon>Bacillota</taxon>
        <taxon>Bacilli</taxon>
        <taxon>Lactobacillales</taxon>
        <taxon>Lactobacillaceae</taxon>
        <taxon>Secundilactobacillus</taxon>
    </lineage>
</organism>
<reference evidence="1 2" key="1">
    <citation type="submission" date="2019-11" db="EMBL/GenBank/DDBJ databases">
        <title>Lactobacillus sp. nov. CRM56-3, isolated from fermented tea leaves.</title>
        <authorList>
            <person name="Phuengjayaem S."/>
            <person name="Tanasupawat S."/>
        </authorList>
    </citation>
    <scope>NUCLEOTIDE SEQUENCE [LARGE SCALE GENOMIC DNA]</scope>
    <source>
        <strain evidence="1 2">CRM56-3</strain>
    </source>
</reference>
<evidence type="ECO:0000313" key="1">
    <source>
        <dbReference type="EMBL" id="MTV81362.1"/>
    </source>
</evidence>
<dbReference type="SUPFAM" id="SSF158504">
    <property type="entry name" value="BH2638-like"/>
    <property type="match status" value="1"/>
</dbReference>
<accession>A0A7X3C2D3</accession>
<dbReference type="EMBL" id="WNJO01000001">
    <property type="protein sequence ID" value="MTV81362.1"/>
    <property type="molecule type" value="Genomic_DNA"/>
</dbReference>
<dbReference type="InterPro" id="IPR023324">
    <property type="entry name" value="BH2638-like_sf"/>
</dbReference>
<dbReference type="PIRSF" id="PIRSF037260">
    <property type="entry name" value="UPF0223"/>
    <property type="match status" value="1"/>
</dbReference>
<dbReference type="RefSeq" id="WP_155430629.1">
    <property type="nucleotide sequence ID" value="NZ_WNJO01000001.1"/>
</dbReference>
<dbReference type="InterPro" id="IPR007920">
    <property type="entry name" value="UPF0223"/>
</dbReference>
<evidence type="ECO:0000313" key="2">
    <source>
        <dbReference type="Proteomes" id="UP000466388"/>
    </source>
</evidence>
<dbReference type="NCBIfam" id="NF003353">
    <property type="entry name" value="PRK04387.1"/>
    <property type="match status" value="1"/>
</dbReference>
<name>A0A7X3C2D3_9LACO</name>
<sequence>MKNISYPLASDWTTEEIITVTAFYRQIENAYELAQGVSVADLLTAYAAFKKIVTSKSQEKQLDKQFEQATGYSWYHALKEARATNKKSLKMVPRGRYNERS</sequence>
<proteinExistence type="predicted"/>
<dbReference type="Proteomes" id="UP000466388">
    <property type="component" value="Unassembled WGS sequence"/>
</dbReference>
<gene>
    <name evidence="1" type="ORF">GM612_01670</name>
</gene>
<dbReference type="Pfam" id="PF05256">
    <property type="entry name" value="UPF0223"/>
    <property type="match status" value="1"/>
</dbReference>
<protein>
    <submittedName>
        <fullName evidence="1">Uncharacterized protein</fullName>
    </submittedName>
</protein>